<keyword evidence="7" id="KW-0808">Transferase</keyword>
<dbReference type="PANTHER" id="PTHR11377">
    <property type="entry name" value="N-MYRISTOYL TRANSFERASE"/>
    <property type="match status" value="1"/>
</dbReference>
<comment type="similarity">
    <text evidence="3">Belongs to the NMT family.</text>
</comment>
<dbReference type="Pfam" id="PF01233">
    <property type="entry name" value="NMT"/>
    <property type="match status" value="1"/>
</dbReference>
<keyword evidence="17" id="KW-1185">Reference proteome</keyword>
<reference evidence="16 17" key="1">
    <citation type="submission" date="2018-11" db="EMBL/GenBank/DDBJ databases">
        <authorList>
            <person name="Lopez-Roques C."/>
            <person name="Donnadieu C."/>
            <person name="Bouchez O."/>
            <person name="Klopp C."/>
            <person name="Cabau C."/>
            <person name="Zahm M."/>
        </authorList>
    </citation>
    <scope>NUCLEOTIDE SEQUENCE [LARGE SCALE GENOMIC DNA]</scope>
    <source>
        <strain evidence="16">RS831</strain>
        <tissue evidence="16">Whole body</tissue>
    </source>
</reference>
<dbReference type="OrthoDB" id="60315at2759"/>
<dbReference type="InterPro" id="IPR022676">
    <property type="entry name" value="NMT_N"/>
</dbReference>
<reference evidence="16 17" key="2">
    <citation type="submission" date="2019-01" db="EMBL/GenBank/DDBJ databases">
        <title>A chromosome length genome reference of the Java medaka (oryzias javanicus).</title>
        <authorList>
            <person name="Herpin A."/>
            <person name="Takehana Y."/>
            <person name="Naruse K."/>
            <person name="Ansai S."/>
            <person name="Kawaguchi M."/>
        </authorList>
    </citation>
    <scope>NUCLEOTIDE SEQUENCE [LARGE SCALE GENOMIC DNA]</scope>
    <source>
        <strain evidence="16">RS831</strain>
        <tissue evidence="16">Whole body</tissue>
    </source>
</reference>
<evidence type="ECO:0000313" key="17">
    <source>
        <dbReference type="Proteomes" id="UP000283210"/>
    </source>
</evidence>
<evidence type="ECO:0000256" key="10">
    <source>
        <dbReference type="ARBA" id="ARBA00040990"/>
    </source>
</evidence>
<keyword evidence="8" id="KW-0472">Membrane</keyword>
<protein>
    <recommendedName>
        <fullName evidence="10">Glycylpeptide N-tetradecanoyltransferase 1</fullName>
        <ecNumber evidence="4">2.3.1.97</ecNumber>
    </recommendedName>
    <alternativeName>
        <fullName evidence="12">Myristoyl-CoA:protein N-myristoyltransferase 1</fullName>
    </alternativeName>
    <alternativeName>
        <fullName evidence="11">Peptide N-myristoyltransferase 1</fullName>
    </alternativeName>
</protein>
<dbReference type="GO" id="GO:0016020">
    <property type="term" value="C:membrane"/>
    <property type="evidence" value="ECO:0007669"/>
    <property type="project" value="UniProtKB-SubCell"/>
</dbReference>
<keyword evidence="9" id="KW-0012">Acyltransferase</keyword>
<comment type="catalytic activity">
    <reaction evidence="13">
        <text>N-terminal glycyl-[protein] + tetradecanoyl-CoA = N-tetradecanoylglycyl-[protein] + CoA + H(+)</text>
        <dbReference type="Rhea" id="RHEA:15521"/>
        <dbReference type="Rhea" id="RHEA-COMP:12666"/>
        <dbReference type="Rhea" id="RHEA-COMP:12667"/>
        <dbReference type="ChEBI" id="CHEBI:15378"/>
        <dbReference type="ChEBI" id="CHEBI:57287"/>
        <dbReference type="ChEBI" id="CHEBI:57385"/>
        <dbReference type="ChEBI" id="CHEBI:64723"/>
        <dbReference type="ChEBI" id="CHEBI:133050"/>
        <dbReference type="EC" id="2.3.1.97"/>
    </reaction>
</comment>
<dbReference type="Proteomes" id="UP000283210">
    <property type="component" value="Chromosome 19"/>
</dbReference>
<dbReference type="InterPro" id="IPR016181">
    <property type="entry name" value="Acyl_CoA_acyltransferase"/>
</dbReference>
<keyword evidence="5" id="KW-0963">Cytoplasm</keyword>
<evidence type="ECO:0000259" key="15">
    <source>
        <dbReference type="Pfam" id="PF01233"/>
    </source>
</evidence>
<dbReference type="GO" id="GO:0005829">
    <property type="term" value="C:cytosol"/>
    <property type="evidence" value="ECO:0007669"/>
    <property type="project" value="UniProtKB-SubCell"/>
</dbReference>
<evidence type="ECO:0000256" key="4">
    <source>
        <dbReference type="ARBA" id="ARBA00012923"/>
    </source>
</evidence>
<evidence type="ECO:0000256" key="8">
    <source>
        <dbReference type="ARBA" id="ARBA00023136"/>
    </source>
</evidence>
<feature type="compositionally biased region" description="Basic and acidic residues" evidence="14">
    <location>
        <begin position="65"/>
        <end position="76"/>
    </location>
</feature>
<gene>
    <name evidence="16" type="ORF">OJAV_G00189120</name>
</gene>
<evidence type="ECO:0000256" key="12">
    <source>
        <dbReference type="ARBA" id="ARBA00042432"/>
    </source>
</evidence>
<feature type="non-terminal residue" evidence="16">
    <location>
        <position position="1"/>
    </location>
</feature>
<evidence type="ECO:0000256" key="11">
    <source>
        <dbReference type="ARBA" id="ARBA00042150"/>
    </source>
</evidence>
<evidence type="ECO:0000256" key="6">
    <source>
        <dbReference type="ARBA" id="ARBA00022553"/>
    </source>
</evidence>
<proteinExistence type="inferred from homology"/>
<accession>A0A437C9P2</accession>
<organism evidence="16 17">
    <name type="scientific">Oryzias javanicus</name>
    <name type="common">Javanese ricefish</name>
    <name type="synonym">Aplocheilus javanicus</name>
    <dbReference type="NCBI Taxonomy" id="123683"/>
    <lineage>
        <taxon>Eukaryota</taxon>
        <taxon>Metazoa</taxon>
        <taxon>Chordata</taxon>
        <taxon>Craniata</taxon>
        <taxon>Vertebrata</taxon>
        <taxon>Euteleostomi</taxon>
        <taxon>Actinopterygii</taxon>
        <taxon>Neopterygii</taxon>
        <taxon>Teleostei</taxon>
        <taxon>Neoteleostei</taxon>
        <taxon>Acanthomorphata</taxon>
        <taxon>Ovalentaria</taxon>
        <taxon>Atherinomorphae</taxon>
        <taxon>Beloniformes</taxon>
        <taxon>Adrianichthyidae</taxon>
        <taxon>Oryziinae</taxon>
        <taxon>Oryzias</taxon>
    </lineage>
</organism>
<dbReference type="EC" id="2.3.1.97" evidence="4"/>
<evidence type="ECO:0000256" key="14">
    <source>
        <dbReference type="SAM" id="MobiDB-lite"/>
    </source>
</evidence>
<evidence type="ECO:0000256" key="3">
    <source>
        <dbReference type="ARBA" id="ARBA00009469"/>
    </source>
</evidence>
<dbReference type="AlphaFoldDB" id="A0A437C9P2"/>
<dbReference type="EMBL" id="CM012455">
    <property type="protein sequence ID" value="RVE59497.1"/>
    <property type="molecule type" value="Genomic_DNA"/>
</dbReference>
<evidence type="ECO:0000313" key="16">
    <source>
        <dbReference type="EMBL" id="RVE59497.1"/>
    </source>
</evidence>
<dbReference type="Gene3D" id="3.40.630.170">
    <property type="match status" value="1"/>
</dbReference>
<feature type="region of interest" description="Disordered" evidence="14">
    <location>
        <begin position="31"/>
        <end position="79"/>
    </location>
</feature>
<evidence type="ECO:0000256" key="9">
    <source>
        <dbReference type="ARBA" id="ARBA00023315"/>
    </source>
</evidence>
<dbReference type="InterPro" id="IPR000903">
    <property type="entry name" value="NMT"/>
</dbReference>
<dbReference type="GO" id="GO:0004379">
    <property type="term" value="F:glycylpeptide N-tetradecanoyltransferase activity"/>
    <property type="evidence" value="ECO:0007669"/>
    <property type="project" value="UniProtKB-EC"/>
</dbReference>
<sequence length="210" mass="23984">KSRATAKHAKKVHLRLPRVTLVETTYSESFRERGSSRLVPEMSFRDEDLTDGGNGSLKKSKKKLKGESAWRPEGPRDPFALLDSLPEKKQQEIQRALHLFSLGTSLPKTLREAKKHTYRFWDTQPVPKLGDNVTAHGPIVEGEASIRDEPYTLPQGFSWDTLDLSSPCVMKELCCLLNENYMEEDDNIIRLDFSSEYLHCNKKYKCNGTL</sequence>
<evidence type="ECO:0000256" key="7">
    <source>
        <dbReference type="ARBA" id="ARBA00022679"/>
    </source>
</evidence>
<evidence type="ECO:0000256" key="1">
    <source>
        <dbReference type="ARBA" id="ARBA00004170"/>
    </source>
</evidence>
<evidence type="ECO:0000256" key="5">
    <source>
        <dbReference type="ARBA" id="ARBA00022490"/>
    </source>
</evidence>
<comment type="subcellular location">
    <subcellularLocation>
        <location evidence="2">Cytoplasm</location>
        <location evidence="2">Cytosol</location>
    </subcellularLocation>
    <subcellularLocation>
        <location evidence="1">Membrane</location>
        <topology evidence="1">Peripheral membrane protein</topology>
    </subcellularLocation>
</comment>
<keyword evidence="6" id="KW-0597">Phosphoprotein</keyword>
<dbReference type="PANTHER" id="PTHR11377:SF7">
    <property type="entry name" value="GLYCYLPEPTIDE N-TETRADECANOYLTRANSFERASE 1"/>
    <property type="match status" value="1"/>
</dbReference>
<feature type="domain" description="Glycylpeptide N-tetradecanoyltransferase N-terminal" evidence="15">
    <location>
        <begin position="144"/>
        <end position="199"/>
    </location>
</feature>
<dbReference type="SUPFAM" id="SSF55729">
    <property type="entry name" value="Acyl-CoA N-acyltransferases (Nat)"/>
    <property type="match status" value="1"/>
</dbReference>
<evidence type="ECO:0000256" key="13">
    <source>
        <dbReference type="ARBA" id="ARBA00048276"/>
    </source>
</evidence>
<name>A0A437C9P2_ORYJA</name>
<evidence type="ECO:0000256" key="2">
    <source>
        <dbReference type="ARBA" id="ARBA00004514"/>
    </source>
</evidence>